<dbReference type="AlphaFoldDB" id="A0A343YVP5"/>
<dbReference type="InterPro" id="IPR023011">
    <property type="entry name" value="ATP_synth_F0_asu_AS"/>
</dbReference>
<dbReference type="InterPro" id="IPR035908">
    <property type="entry name" value="F0_ATP_A_sf"/>
</dbReference>
<evidence type="ECO:0000256" key="2">
    <source>
        <dbReference type="ARBA" id="ARBA00004141"/>
    </source>
</evidence>
<dbReference type="Gene3D" id="1.20.120.220">
    <property type="entry name" value="ATP synthase, F0 complex, subunit A"/>
    <property type="match status" value="1"/>
</dbReference>
<evidence type="ECO:0000256" key="11">
    <source>
        <dbReference type="ARBA" id="ARBA00023136"/>
    </source>
</evidence>
<evidence type="ECO:0000256" key="10">
    <source>
        <dbReference type="ARBA" id="ARBA00023065"/>
    </source>
</evidence>
<comment type="subunit">
    <text evidence="4">F-type ATPases have 2 components, CF(1) - the catalytic core - and CF(0) - the membrane proton channel. CF(1) has five subunits: alpha(3), beta(3), gamma(1), delta(1), epsilon(1). CF(0) has three main subunits: a, b and c.</text>
</comment>
<proteinExistence type="inferred from homology"/>
<evidence type="ECO:0000256" key="3">
    <source>
        <dbReference type="ARBA" id="ARBA00006810"/>
    </source>
</evidence>
<keyword evidence="10" id="KW-0406">Ion transport</keyword>
<evidence type="ECO:0000256" key="7">
    <source>
        <dbReference type="ARBA" id="ARBA00022692"/>
    </source>
</evidence>
<dbReference type="PANTHER" id="PTHR11410:SF0">
    <property type="entry name" value="ATP SYNTHASE SUBUNIT A"/>
    <property type="match status" value="1"/>
</dbReference>
<sequence length="237" mass="27218">MMTNIFSIFDPSTSMLTSLNWLSLFTILFLFPLQFWILPSRLMIMWILFIQYIFTEFKIIVSYSFSNIIIFISLMIMIFVNNFLGLFPYIFTSSSHMSFCMSLSLSLWFGMMYYSIINYFNDLLTHLTPQGTPIPLMLLTHLTPQGTPIPLMPFMVIIESISLIIRPITLSIRLTANMIAGHLLLSLLGSSGQLISSFILMNIMMFSQILLYILEISVSMIQAYVFSILSTLYSSDS</sequence>
<evidence type="ECO:0000256" key="5">
    <source>
        <dbReference type="ARBA" id="ARBA00022448"/>
    </source>
</evidence>
<feature type="transmembrane region" description="Helical" evidence="14">
    <location>
        <begin position="149"/>
        <end position="168"/>
    </location>
</feature>
<comment type="similarity">
    <text evidence="3">Belongs to the ATPase A chain family.</text>
</comment>
<evidence type="ECO:0000256" key="4">
    <source>
        <dbReference type="ARBA" id="ARBA00011648"/>
    </source>
</evidence>
<keyword evidence="11 14" id="KW-0472">Membrane</keyword>
<feature type="transmembrane region" description="Helical" evidence="14">
    <location>
        <begin position="209"/>
        <end position="233"/>
    </location>
</feature>
<organism evidence="15">
    <name type="scientific">Pheidole tristis</name>
    <dbReference type="NCBI Taxonomy" id="615606"/>
    <lineage>
        <taxon>Eukaryota</taxon>
        <taxon>Metazoa</taxon>
        <taxon>Ecdysozoa</taxon>
        <taxon>Arthropoda</taxon>
        <taxon>Hexapoda</taxon>
        <taxon>Insecta</taxon>
        <taxon>Pterygota</taxon>
        <taxon>Neoptera</taxon>
        <taxon>Endopterygota</taxon>
        <taxon>Hymenoptera</taxon>
        <taxon>Apocrita</taxon>
        <taxon>Aculeata</taxon>
        <taxon>Formicoidea</taxon>
        <taxon>Formicidae</taxon>
        <taxon>Myrmicinae</taxon>
        <taxon>Pheidole</taxon>
    </lineage>
</organism>
<dbReference type="GO" id="GO:0005743">
    <property type="term" value="C:mitochondrial inner membrane"/>
    <property type="evidence" value="ECO:0007669"/>
    <property type="project" value="UniProtKB-SubCell"/>
</dbReference>
<reference evidence="15" key="1">
    <citation type="submission" date="2017-10" db="EMBL/GenBank/DDBJ databases">
        <title>Mitogenomes of tropical arthropods.</title>
        <authorList>
            <person name="Pires Paula D."/>
            <person name="Coiti Togawa R."/>
        </authorList>
    </citation>
    <scope>NUCLEOTIDE SEQUENCE</scope>
</reference>
<dbReference type="PANTHER" id="PTHR11410">
    <property type="entry name" value="ATP SYNTHASE SUBUNIT A"/>
    <property type="match status" value="1"/>
</dbReference>
<dbReference type="InterPro" id="IPR000568">
    <property type="entry name" value="ATP_synth_F0_asu"/>
</dbReference>
<evidence type="ECO:0000256" key="1">
    <source>
        <dbReference type="ARBA" id="ARBA00002070"/>
    </source>
</evidence>
<dbReference type="SUPFAM" id="SSF81336">
    <property type="entry name" value="F1F0 ATP synthase subunit A"/>
    <property type="match status" value="2"/>
</dbReference>
<dbReference type="NCBIfam" id="TIGR01131">
    <property type="entry name" value="ATP_synt_6_or_A"/>
    <property type="match status" value="1"/>
</dbReference>
<feature type="transmembrane region" description="Helical" evidence="14">
    <location>
        <begin position="98"/>
        <end position="117"/>
    </location>
</feature>
<keyword evidence="5" id="KW-0813">Transport</keyword>
<feature type="transmembrane region" description="Helical" evidence="14">
    <location>
        <begin position="45"/>
        <end position="63"/>
    </location>
</feature>
<dbReference type="InterPro" id="IPR045083">
    <property type="entry name" value="ATP_synth_F0_asu_bact/mt"/>
</dbReference>
<comment type="subcellular location">
    <subcellularLocation>
        <location evidence="2">Membrane</location>
        <topology evidence="2">Multi-pass membrane protein</topology>
    </subcellularLocation>
    <subcellularLocation>
        <location evidence="13">Mitochondrion inner membrane</location>
        <topology evidence="13">Multi-pass membrane protein</topology>
    </subcellularLocation>
</comment>
<keyword evidence="7 14" id="KW-0812">Transmembrane</keyword>
<evidence type="ECO:0000256" key="6">
    <source>
        <dbReference type="ARBA" id="ARBA00022547"/>
    </source>
</evidence>
<keyword evidence="15" id="KW-0496">Mitochondrion</keyword>
<name>A0A343YVP5_9HYME</name>
<feature type="transmembrane region" description="Helical" evidence="14">
    <location>
        <begin position="69"/>
        <end position="91"/>
    </location>
</feature>
<feature type="transmembrane region" description="Helical" evidence="14">
    <location>
        <begin position="180"/>
        <end position="203"/>
    </location>
</feature>
<keyword evidence="6" id="KW-0138">CF(0)</keyword>
<feature type="transmembrane region" description="Helical" evidence="14">
    <location>
        <begin position="20"/>
        <end position="38"/>
    </location>
</feature>
<dbReference type="CDD" id="cd00310">
    <property type="entry name" value="ATP-synt_Fo_a_6"/>
    <property type="match status" value="1"/>
</dbReference>
<dbReference type="Pfam" id="PF00119">
    <property type="entry name" value="ATP-synt_A"/>
    <property type="match status" value="1"/>
</dbReference>
<dbReference type="GO" id="GO:0046933">
    <property type="term" value="F:proton-transporting ATP synthase activity, rotational mechanism"/>
    <property type="evidence" value="ECO:0007669"/>
    <property type="project" value="TreeGrafter"/>
</dbReference>
<keyword evidence="8" id="KW-0375">Hydrogen ion transport</keyword>
<evidence type="ECO:0000256" key="13">
    <source>
        <dbReference type="RuleBase" id="RU004450"/>
    </source>
</evidence>
<evidence type="ECO:0000256" key="9">
    <source>
        <dbReference type="ARBA" id="ARBA00022989"/>
    </source>
</evidence>
<comment type="function">
    <text evidence="1">Mitochondrial membrane ATP synthase (F(1)F(0) ATP synthase or Complex V) produces ATP from ADP in the presence of a proton gradient across the membrane which is generated by electron transport complexes of the respiratory chain. F-type ATPases consist of two structural domains, F(1) - containing the extramembraneous catalytic core and F(0) - containing the membrane proton channel, linked together by a central stalk and a peripheral stalk. During catalysis, ATP synthesis in the catalytic domain of F(1) is coupled via a rotary mechanism of the central stalk subunits to proton translocation. Key component of the proton channel; it may play a direct role in the translocation of protons across the membrane.</text>
</comment>
<dbReference type="EMBL" id="MG253279">
    <property type="protein sequence ID" value="AWN56362.1"/>
    <property type="molecule type" value="Genomic_DNA"/>
</dbReference>
<dbReference type="PRINTS" id="PR00123">
    <property type="entry name" value="ATPASEA"/>
</dbReference>
<evidence type="ECO:0000256" key="14">
    <source>
        <dbReference type="SAM" id="Phobius"/>
    </source>
</evidence>
<accession>A0A343YVP5</accession>
<dbReference type="GO" id="GO:0045259">
    <property type="term" value="C:proton-transporting ATP synthase complex"/>
    <property type="evidence" value="ECO:0007669"/>
    <property type="project" value="UniProtKB-KW"/>
</dbReference>
<evidence type="ECO:0000313" key="15">
    <source>
        <dbReference type="EMBL" id="AWN56362.1"/>
    </source>
</evidence>
<protein>
    <recommendedName>
        <fullName evidence="13">ATP synthase subunit a</fullName>
    </recommendedName>
</protein>
<evidence type="ECO:0000256" key="12">
    <source>
        <dbReference type="ARBA" id="ARBA00023310"/>
    </source>
</evidence>
<evidence type="ECO:0000256" key="8">
    <source>
        <dbReference type="ARBA" id="ARBA00022781"/>
    </source>
</evidence>
<geneLocation type="mitochondrion" evidence="15"/>
<dbReference type="PROSITE" id="PS00449">
    <property type="entry name" value="ATPASE_A"/>
    <property type="match status" value="1"/>
</dbReference>
<keyword evidence="9 14" id="KW-1133">Transmembrane helix</keyword>
<keyword evidence="12" id="KW-0066">ATP synthesis</keyword>